<reference evidence="1 2" key="1">
    <citation type="journal article" date="2020" name="Biotechnol. Biofuels">
        <title>New insights from the biogas microbiome by comprehensive genome-resolved metagenomics of nearly 1600 species originating from multiple anaerobic digesters.</title>
        <authorList>
            <person name="Campanaro S."/>
            <person name="Treu L."/>
            <person name="Rodriguez-R L.M."/>
            <person name="Kovalovszki A."/>
            <person name="Ziels R.M."/>
            <person name="Maus I."/>
            <person name="Zhu X."/>
            <person name="Kougias P.G."/>
            <person name="Basile A."/>
            <person name="Luo G."/>
            <person name="Schluter A."/>
            <person name="Konstantinidis K.T."/>
            <person name="Angelidaki I."/>
        </authorList>
    </citation>
    <scope>NUCLEOTIDE SEQUENCE [LARGE SCALE GENOMIC DNA]</scope>
    <source>
        <strain evidence="1">AS23ysBPME_344</strain>
    </source>
</reference>
<accession>A0A7X8RFN7</accession>
<organism evidence="1 2">
    <name type="scientific">Corynebacterium pollutisoli</name>
    <dbReference type="NCBI Taxonomy" id="1610489"/>
    <lineage>
        <taxon>Bacteria</taxon>
        <taxon>Bacillati</taxon>
        <taxon>Actinomycetota</taxon>
        <taxon>Actinomycetes</taxon>
        <taxon>Mycobacteriales</taxon>
        <taxon>Corynebacteriaceae</taxon>
        <taxon>Corynebacterium</taxon>
    </lineage>
</organism>
<evidence type="ECO:0000313" key="1">
    <source>
        <dbReference type="EMBL" id="NLP38100.1"/>
    </source>
</evidence>
<gene>
    <name evidence="1" type="ORF">GX356_00035</name>
</gene>
<protein>
    <submittedName>
        <fullName evidence="1">Uncharacterized protein</fullName>
    </submittedName>
</protein>
<sequence length="85" mass="9744">MRMNVLTVKTIDDLTLYFRAQSREKDENGLPEVDNVERLRAVMESEDPDAAFECEDLHGDLRTVPAAEISQYDVEMMEDTAIRGH</sequence>
<dbReference type="Proteomes" id="UP000568696">
    <property type="component" value="Unassembled WGS sequence"/>
</dbReference>
<dbReference type="AlphaFoldDB" id="A0A7X8RFN7"/>
<feature type="non-terminal residue" evidence="1">
    <location>
        <position position="85"/>
    </location>
</feature>
<proteinExistence type="predicted"/>
<dbReference type="EMBL" id="JAAYSN010000002">
    <property type="protein sequence ID" value="NLP38100.1"/>
    <property type="molecule type" value="Genomic_DNA"/>
</dbReference>
<comment type="caution">
    <text evidence="1">The sequence shown here is derived from an EMBL/GenBank/DDBJ whole genome shotgun (WGS) entry which is preliminary data.</text>
</comment>
<name>A0A7X8RFN7_9CORY</name>
<evidence type="ECO:0000313" key="2">
    <source>
        <dbReference type="Proteomes" id="UP000568696"/>
    </source>
</evidence>